<dbReference type="PANTHER" id="PTHR43000">
    <property type="entry name" value="DTDP-D-GLUCOSE 4,6-DEHYDRATASE-RELATED"/>
    <property type="match status" value="1"/>
</dbReference>
<comment type="caution">
    <text evidence="3">The sequence shown here is derived from an EMBL/GenBank/DDBJ whole genome shotgun (WGS) entry which is preliminary data.</text>
</comment>
<dbReference type="AlphaFoldDB" id="A0A553SMN3"/>
<organism evidence="3 4">
    <name type="scientific">Niallia circulans</name>
    <name type="common">Bacillus circulans</name>
    <dbReference type="NCBI Taxonomy" id="1397"/>
    <lineage>
        <taxon>Bacteria</taxon>
        <taxon>Bacillati</taxon>
        <taxon>Bacillota</taxon>
        <taxon>Bacilli</taxon>
        <taxon>Bacillales</taxon>
        <taxon>Bacillaceae</taxon>
        <taxon>Niallia</taxon>
    </lineage>
</organism>
<dbReference type="EMBL" id="RIBP01000004">
    <property type="protein sequence ID" value="TRZ38251.1"/>
    <property type="molecule type" value="Genomic_DNA"/>
</dbReference>
<dbReference type="RefSeq" id="WP_185766522.1">
    <property type="nucleotide sequence ID" value="NZ_RIBP01000004.1"/>
</dbReference>
<evidence type="ECO:0000259" key="2">
    <source>
        <dbReference type="Pfam" id="PF01370"/>
    </source>
</evidence>
<feature type="domain" description="NAD-dependent epimerase/dehydratase" evidence="2">
    <location>
        <begin position="3"/>
        <end position="228"/>
    </location>
</feature>
<name>A0A553SMN3_NIACI</name>
<reference evidence="4" key="1">
    <citation type="submission" date="2018-10" db="EMBL/GenBank/DDBJ databases">
        <title>FDA dAtabase for Regulatory Grade micrObial Sequences (FDA-ARGOS): Supporting development and validation of Infectious Disease Dx tests.</title>
        <authorList>
            <person name="Minogue T."/>
            <person name="Wolcott M."/>
            <person name="Wasieloski L."/>
            <person name="Aguilar W."/>
            <person name="Moore D."/>
            <person name="Tallon L."/>
            <person name="Sadzewicz L."/>
            <person name="Sengamalay N."/>
            <person name="Ott S."/>
            <person name="Godinez A."/>
            <person name="Nagaraj S."/>
            <person name="Vavikolanu K."/>
            <person name="Vyas G."/>
            <person name="Nadendla S."/>
            <person name="George J."/>
            <person name="Sichtig H."/>
        </authorList>
    </citation>
    <scope>NUCLEOTIDE SEQUENCE [LARGE SCALE GENOMIC DNA]</scope>
    <source>
        <strain evidence="4">FDAARGOS_343</strain>
    </source>
</reference>
<sequence length="309" mass="34289">MKVVVTGGAGFIGSHLTDFLVKEGYAVHILDDYRSGYHEHDHPKVIVHKVDIRSKEARQIIETEKPQFVFHLAAQADVTLSIKNPCEDADININGTINILEGCRNANVEKIIFSSTSAVYGNLQKSVITEQDHTAPISYYGLSKLSAETYIQLYQTLYGLDYTILRYGNVYGPRQTAKGEGGVIAVFMDKIKAGTSLNIHGDGKQTRDFVFVEDVVKANLAAMKGGNNDIFHVSTNKPTSIKELASILLELHPAALDIIHTNSRTGDIKHSCLKNEKCANELDWNPAYNIVTGLEKTYQYYLQNKLPSN</sequence>
<accession>A0A553SMN3</accession>
<dbReference type="InterPro" id="IPR001509">
    <property type="entry name" value="Epimerase_deHydtase"/>
</dbReference>
<proteinExistence type="inferred from homology"/>
<dbReference type="InterPro" id="IPR036291">
    <property type="entry name" value="NAD(P)-bd_dom_sf"/>
</dbReference>
<dbReference type="Pfam" id="PF01370">
    <property type="entry name" value="Epimerase"/>
    <property type="match status" value="1"/>
</dbReference>
<evidence type="ECO:0000256" key="1">
    <source>
        <dbReference type="ARBA" id="ARBA00007637"/>
    </source>
</evidence>
<comment type="similarity">
    <text evidence="1">Belongs to the NAD(P)-dependent epimerase/dehydratase family.</text>
</comment>
<dbReference type="Gene3D" id="3.40.50.720">
    <property type="entry name" value="NAD(P)-binding Rossmann-like Domain"/>
    <property type="match status" value="1"/>
</dbReference>
<gene>
    <name evidence="3" type="ORF">CEQ21_22890</name>
</gene>
<dbReference type="SUPFAM" id="SSF51735">
    <property type="entry name" value="NAD(P)-binding Rossmann-fold domains"/>
    <property type="match status" value="1"/>
</dbReference>
<evidence type="ECO:0000313" key="4">
    <source>
        <dbReference type="Proteomes" id="UP000319837"/>
    </source>
</evidence>
<protein>
    <submittedName>
        <fullName evidence="3">NAD-dependent epimerase/dehydratase family protein</fullName>
    </submittedName>
</protein>
<dbReference type="Proteomes" id="UP000319837">
    <property type="component" value="Unassembled WGS sequence"/>
</dbReference>
<evidence type="ECO:0000313" key="3">
    <source>
        <dbReference type="EMBL" id="TRZ38251.1"/>
    </source>
</evidence>